<dbReference type="Pfam" id="PF04266">
    <property type="entry name" value="ASCH"/>
    <property type="match status" value="1"/>
</dbReference>
<dbReference type="AlphaFoldDB" id="A0A2U1CML1"/>
<reference evidence="2 3" key="1">
    <citation type="submission" date="2018-04" db="EMBL/GenBank/DDBJ databases">
        <title>Genomic Encyclopedia of Type Strains, Phase IV (KMG-IV): sequencing the most valuable type-strain genomes for metagenomic binning, comparative biology and taxonomic classification.</title>
        <authorList>
            <person name="Goeker M."/>
        </authorList>
    </citation>
    <scope>NUCLEOTIDE SEQUENCE [LARGE SCALE GENOMIC DNA]</scope>
    <source>
        <strain evidence="2 3">DSM 10065</strain>
    </source>
</reference>
<name>A0A2U1CML1_9BURK</name>
<dbReference type="CDD" id="cd06554">
    <property type="entry name" value="ASCH_ASC-1_like"/>
    <property type="match status" value="1"/>
</dbReference>
<dbReference type="Gene3D" id="2.30.130.30">
    <property type="entry name" value="Hypothetical protein"/>
    <property type="match status" value="1"/>
</dbReference>
<sequence>MKALSIRQPWAWLIVHGHKPIENRSWRTTYRGPLLIHAAQGMTRAEYEDARDLAEQLGITIPAFDALERGGIVGQATVTGCVDDSESPWFFGKYGFELADAKPLPFTPMRGRLSIFEAPGSAPTHGMETNG</sequence>
<evidence type="ECO:0000313" key="2">
    <source>
        <dbReference type="EMBL" id="PVY62233.1"/>
    </source>
</evidence>
<accession>A0A2U1CML1</accession>
<proteinExistence type="predicted"/>
<dbReference type="InterPro" id="IPR007374">
    <property type="entry name" value="ASCH_domain"/>
</dbReference>
<keyword evidence="3" id="KW-1185">Reference proteome</keyword>
<gene>
    <name evidence="2" type="ORF">C7440_1726</name>
</gene>
<comment type="caution">
    <text evidence="2">The sequence shown here is derived from an EMBL/GenBank/DDBJ whole genome shotgun (WGS) entry which is preliminary data.</text>
</comment>
<dbReference type="Proteomes" id="UP000246145">
    <property type="component" value="Unassembled WGS sequence"/>
</dbReference>
<evidence type="ECO:0000313" key="3">
    <source>
        <dbReference type="Proteomes" id="UP000246145"/>
    </source>
</evidence>
<dbReference type="EMBL" id="QEKO01000002">
    <property type="protein sequence ID" value="PVY62233.1"/>
    <property type="molecule type" value="Genomic_DNA"/>
</dbReference>
<organism evidence="2 3">
    <name type="scientific">Pusillimonas noertemannii</name>
    <dbReference type="NCBI Taxonomy" id="305977"/>
    <lineage>
        <taxon>Bacteria</taxon>
        <taxon>Pseudomonadati</taxon>
        <taxon>Pseudomonadota</taxon>
        <taxon>Betaproteobacteria</taxon>
        <taxon>Burkholderiales</taxon>
        <taxon>Alcaligenaceae</taxon>
        <taxon>Pusillimonas</taxon>
    </lineage>
</organism>
<evidence type="ECO:0000259" key="1">
    <source>
        <dbReference type="Pfam" id="PF04266"/>
    </source>
</evidence>
<dbReference type="OrthoDB" id="359066at2"/>
<dbReference type="RefSeq" id="WP_116518219.1">
    <property type="nucleotide sequence ID" value="NZ_JACCEX010000002.1"/>
</dbReference>
<dbReference type="InterPro" id="IPR015947">
    <property type="entry name" value="PUA-like_sf"/>
</dbReference>
<protein>
    <submittedName>
        <fullName evidence="2">ASCH domain-containing protein</fullName>
    </submittedName>
</protein>
<dbReference type="SUPFAM" id="SSF88697">
    <property type="entry name" value="PUA domain-like"/>
    <property type="match status" value="1"/>
</dbReference>
<feature type="domain" description="ASCH" evidence="1">
    <location>
        <begin position="4"/>
        <end position="82"/>
    </location>
</feature>